<dbReference type="OrthoDB" id="6436060at2759"/>
<feature type="non-terminal residue" evidence="1">
    <location>
        <position position="1"/>
    </location>
</feature>
<protein>
    <submittedName>
        <fullName evidence="1">Uncharacterized protein</fullName>
    </submittedName>
</protein>
<gene>
    <name evidence="1" type="primary">AVEN_138647_1</name>
    <name evidence="1" type="ORF">TNCT_484231</name>
</gene>
<sequence length="585" mass="65607">NSTEVSSCISEVFQLCPTDSVLAINFLLQQFSGIPLKVTTTTNIKKEKVDGMYNEIKINVTLEGEQCLGKIFSICSSRARLMIMQLMYRYKGISLDVQFESGFGVIDINKLISNEEKTSVYHCLITLNKNEVESCGHGLYSIILELVRGSILVSDTIQFGDKECLGNAFRKCSIHSRLVIMDLISFVVDDSIDIPLYAQKSVSEPISDEERMIIAPCLSQLHPLTVDACLPGLMYVLKEVYQNSIPDLTMFPTKVSPAKCLKNSFAKCSADSRLFLTELVYRYTNIFVDLLFFFTETTADRDLLNIMNGCISSIPPDLIDGCINGLSSAVSHLRRGIHPSSDVHEHSDRDKELIQRCFNTINRNYLEWCIPGLYDALQALIESKFPLTFLALKPIEGSCLQMAFAECPYKARILIKDMLYDFAYLLIDIPLQGAPQGYSGELGPATDAIKECISSLNSTGSDSCVFGIVDILHRVFVEKVENPEPIISPDNEKTTMSCLAQLFDPCDLPVKLFFLKRIADISNINLNFLMDTFLISMTENKENGVSVDVAQSKLQDLLNSIPNALYYKIEYSRPISQRFPTNFEK</sequence>
<evidence type="ECO:0000313" key="2">
    <source>
        <dbReference type="Proteomes" id="UP000887116"/>
    </source>
</evidence>
<evidence type="ECO:0000313" key="1">
    <source>
        <dbReference type="EMBL" id="GFQ92006.1"/>
    </source>
</evidence>
<name>A0A8X6FYU3_TRICU</name>
<proteinExistence type="predicted"/>
<comment type="caution">
    <text evidence="1">The sequence shown here is derived from an EMBL/GenBank/DDBJ whole genome shotgun (WGS) entry which is preliminary data.</text>
</comment>
<dbReference type="Proteomes" id="UP000887116">
    <property type="component" value="Unassembled WGS sequence"/>
</dbReference>
<organism evidence="1 2">
    <name type="scientific">Trichonephila clavata</name>
    <name type="common">Joro spider</name>
    <name type="synonym">Nephila clavata</name>
    <dbReference type="NCBI Taxonomy" id="2740835"/>
    <lineage>
        <taxon>Eukaryota</taxon>
        <taxon>Metazoa</taxon>
        <taxon>Ecdysozoa</taxon>
        <taxon>Arthropoda</taxon>
        <taxon>Chelicerata</taxon>
        <taxon>Arachnida</taxon>
        <taxon>Araneae</taxon>
        <taxon>Araneomorphae</taxon>
        <taxon>Entelegynae</taxon>
        <taxon>Araneoidea</taxon>
        <taxon>Nephilidae</taxon>
        <taxon>Trichonephila</taxon>
    </lineage>
</organism>
<dbReference type="EMBL" id="BMAO01023953">
    <property type="protein sequence ID" value="GFQ92006.1"/>
    <property type="molecule type" value="Genomic_DNA"/>
</dbReference>
<dbReference type="AlphaFoldDB" id="A0A8X6FYU3"/>
<keyword evidence="2" id="KW-1185">Reference proteome</keyword>
<reference evidence="1" key="1">
    <citation type="submission" date="2020-07" db="EMBL/GenBank/DDBJ databases">
        <title>Multicomponent nature underlies the extraordinary mechanical properties of spider dragline silk.</title>
        <authorList>
            <person name="Kono N."/>
            <person name="Nakamura H."/>
            <person name="Mori M."/>
            <person name="Yoshida Y."/>
            <person name="Ohtoshi R."/>
            <person name="Malay A.D."/>
            <person name="Moran D.A.P."/>
            <person name="Tomita M."/>
            <person name="Numata K."/>
            <person name="Arakawa K."/>
        </authorList>
    </citation>
    <scope>NUCLEOTIDE SEQUENCE</scope>
</reference>
<accession>A0A8X6FYU3</accession>